<evidence type="ECO:0000313" key="1">
    <source>
        <dbReference type="EMBL" id="RRD88222.1"/>
    </source>
</evidence>
<organism evidence="1 2">
    <name type="scientific">Prevotella heparinolytica</name>
    <dbReference type="NCBI Taxonomy" id="28113"/>
    <lineage>
        <taxon>Bacteria</taxon>
        <taxon>Pseudomonadati</taxon>
        <taxon>Bacteroidota</taxon>
        <taxon>Bacteroidia</taxon>
        <taxon>Bacteroidales</taxon>
        <taxon>Bacteroidaceae</taxon>
        <taxon>Bacteroides</taxon>
    </lineage>
</organism>
<sequence>MTNASIIRSLVGSHDSFEIDYCKTNGEKHTYHIMDVSFSKKYGNNYISAYCTGVCTYLTFKIDRINAIRHAWIEIFNKEVAAPKSGIYVFACRGDNHLEFEMYRLYKGERLWKYFENEFAHMNGWFEVDPLAYFFVEFYPDENQWQLFDSFSEEDSCNSYEIVAYRKDENDVHYALRLYSLWPEDDFISPKPDIYDEDFWHETVFLASCKFPRYTEENHGRHWKLYDKIESNTIEFKKQKEEYDRKY</sequence>
<name>A0A3P1ZYL2_9BACE</name>
<dbReference type="Proteomes" id="UP000279562">
    <property type="component" value="Unassembled WGS sequence"/>
</dbReference>
<proteinExistence type="predicted"/>
<keyword evidence="2" id="KW-1185">Reference proteome</keyword>
<dbReference type="EMBL" id="RQYF01000088">
    <property type="protein sequence ID" value="RRD88222.1"/>
    <property type="molecule type" value="Genomic_DNA"/>
</dbReference>
<dbReference type="AlphaFoldDB" id="A0A3P1ZYL2"/>
<evidence type="ECO:0000313" key="2">
    <source>
        <dbReference type="Proteomes" id="UP000279562"/>
    </source>
</evidence>
<comment type="caution">
    <text evidence="1">The sequence shown here is derived from an EMBL/GenBank/DDBJ whole genome shotgun (WGS) entry which is preliminary data.</text>
</comment>
<gene>
    <name evidence="1" type="ORF">EII33_12420</name>
</gene>
<accession>A0A3P1ZYL2</accession>
<reference evidence="1 2" key="1">
    <citation type="submission" date="2018-11" db="EMBL/GenBank/DDBJ databases">
        <title>Genomes From Bacteria Associated with the Canine Oral Cavity: a Test Case for Automated Genome-Based Taxonomic Assignment.</title>
        <authorList>
            <person name="Coil D.A."/>
            <person name="Jospin G."/>
            <person name="Darling A.E."/>
            <person name="Wallis C."/>
            <person name="Davis I.J."/>
            <person name="Harris S."/>
            <person name="Eisen J.A."/>
            <person name="Holcombe L.J."/>
            <person name="O'Flynn C."/>
        </authorList>
    </citation>
    <scope>NUCLEOTIDE SEQUENCE [LARGE SCALE GENOMIC DNA]</scope>
    <source>
        <strain evidence="1 2">OH1047_COT-310</strain>
    </source>
</reference>
<dbReference type="RefSeq" id="WP_125239974.1">
    <property type="nucleotide sequence ID" value="NZ_RQYF01000088.1"/>
</dbReference>
<protein>
    <submittedName>
        <fullName evidence="1">Uncharacterized protein</fullName>
    </submittedName>
</protein>